<feature type="transmembrane region" description="Helical" evidence="1">
    <location>
        <begin position="93"/>
        <end position="112"/>
    </location>
</feature>
<keyword evidence="1" id="KW-1133">Transmembrane helix</keyword>
<evidence type="ECO:0000313" key="3">
    <source>
        <dbReference type="Proteomes" id="UP000660668"/>
    </source>
</evidence>
<feature type="transmembrane region" description="Helical" evidence="1">
    <location>
        <begin position="53"/>
        <end position="73"/>
    </location>
</feature>
<comment type="caution">
    <text evidence="2">The sequence shown here is derived from an EMBL/GenBank/DDBJ whole genome shotgun (WGS) entry which is preliminary data.</text>
</comment>
<accession>A0A930VRN4</accession>
<keyword evidence="1" id="KW-0472">Membrane</keyword>
<reference evidence="2" key="1">
    <citation type="submission" date="2020-11" db="EMBL/GenBank/DDBJ databases">
        <title>Nocardioides cynanchi sp. nov., isolated from soil of rhizosphere of Cynanchum wilfordii.</title>
        <authorList>
            <person name="Lee J.-S."/>
            <person name="Suh M.K."/>
            <person name="Kim J.-S."/>
        </authorList>
    </citation>
    <scope>NUCLEOTIDE SEQUENCE</scope>
    <source>
        <strain evidence="2">KCTC 19276</strain>
    </source>
</reference>
<dbReference type="Proteomes" id="UP000660668">
    <property type="component" value="Unassembled WGS sequence"/>
</dbReference>
<keyword evidence="1" id="KW-0812">Transmembrane</keyword>
<keyword evidence="3" id="KW-1185">Reference proteome</keyword>
<feature type="transmembrane region" description="Helical" evidence="1">
    <location>
        <begin position="20"/>
        <end position="41"/>
    </location>
</feature>
<gene>
    <name evidence="2" type="ORF">ISU10_13015</name>
</gene>
<evidence type="ECO:0000256" key="1">
    <source>
        <dbReference type="SAM" id="Phobius"/>
    </source>
</evidence>
<name>A0A930VRN4_9ACTN</name>
<proteinExistence type="predicted"/>
<protein>
    <submittedName>
        <fullName evidence="2">Uncharacterized protein</fullName>
    </submittedName>
</protein>
<organism evidence="2 3">
    <name type="scientific">Nocardioides agariphilus</name>
    <dbReference type="NCBI Taxonomy" id="433664"/>
    <lineage>
        <taxon>Bacteria</taxon>
        <taxon>Bacillati</taxon>
        <taxon>Actinomycetota</taxon>
        <taxon>Actinomycetes</taxon>
        <taxon>Propionibacteriales</taxon>
        <taxon>Nocardioidaceae</taxon>
        <taxon>Nocardioides</taxon>
    </lineage>
</organism>
<dbReference type="AlphaFoldDB" id="A0A930VRN4"/>
<dbReference type="RefSeq" id="WP_194696838.1">
    <property type="nucleotide sequence ID" value="NZ_JADKPO010000016.1"/>
</dbReference>
<evidence type="ECO:0000313" key="2">
    <source>
        <dbReference type="EMBL" id="MBF4768685.1"/>
    </source>
</evidence>
<dbReference type="EMBL" id="JADKPO010000016">
    <property type="protein sequence ID" value="MBF4768685.1"/>
    <property type="molecule type" value="Genomic_DNA"/>
</dbReference>
<sequence length="113" mass="11779">MSLHHVPPAAHDRDVRRAWWSIALFAPSLVAAFVIGEGLLAAMGHIDDPSPPVATALMAGLPATLVFALPTLLVWHLGHRAQGHGHPEGRTPVIVALVIAGGFLALNLVGLLG</sequence>